<keyword evidence="3" id="KW-1185">Reference proteome</keyword>
<organism evidence="2 3">
    <name type="scientific">Rhodosorus marinus</name>
    <dbReference type="NCBI Taxonomy" id="101924"/>
    <lineage>
        <taxon>Eukaryota</taxon>
        <taxon>Rhodophyta</taxon>
        <taxon>Stylonematophyceae</taxon>
        <taxon>Stylonematales</taxon>
        <taxon>Stylonemataceae</taxon>
        <taxon>Rhodosorus</taxon>
    </lineage>
</organism>
<reference evidence="2 3" key="1">
    <citation type="journal article" date="2023" name="Nat. Commun.">
        <title>Origin of minicircular mitochondrial genomes in red algae.</title>
        <authorList>
            <person name="Lee Y."/>
            <person name="Cho C.H."/>
            <person name="Lee Y.M."/>
            <person name="Park S.I."/>
            <person name="Yang J.H."/>
            <person name="West J.A."/>
            <person name="Bhattacharya D."/>
            <person name="Yoon H.S."/>
        </authorList>
    </citation>
    <scope>NUCLEOTIDE SEQUENCE [LARGE SCALE GENOMIC DNA]</scope>
    <source>
        <strain evidence="2 3">CCMP1338</strain>
        <tissue evidence="2">Whole cell</tissue>
    </source>
</reference>
<name>A0AAV8UNY4_9RHOD</name>
<gene>
    <name evidence="2" type="ORF">NDN08_004407</name>
</gene>
<proteinExistence type="predicted"/>
<comment type="caution">
    <text evidence="2">The sequence shown here is derived from an EMBL/GenBank/DDBJ whole genome shotgun (WGS) entry which is preliminary data.</text>
</comment>
<evidence type="ECO:0000313" key="2">
    <source>
        <dbReference type="EMBL" id="KAJ8903298.1"/>
    </source>
</evidence>
<protein>
    <submittedName>
        <fullName evidence="2">Uncharacterized protein</fullName>
    </submittedName>
</protein>
<dbReference type="EMBL" id="JAMWBK010000007">
    <property type="protein sequence ID" value="KAJ8903298.1"/>
    <property type="molecule type" value="Genomic_DNA"/>
</dbReference>
<feature type="signal peptide" evidence="1">
    <location>
        <begin position="1"/>
        <end position="20"/>
    </location>
</feature>
<dbReference type="AlphaFoldDB" id="A0AAV8UNY4"/>
<evidence type="ECO:0000256" key="1">
    <source>
        <dbReference type="SAM" id="SignalP"/>
    </source>
</evidence>
<dbReference type="Proteomes" id="UP001157974">
    <property type="component" value="Unassembled WGS sequence"/>
</dbReference>
<evidence type="ECO:0000313" key="3">
    <source>
        <dbReference type="Proteomes" id="UP001157974"/>
    </source>
</evidence>
<sequence>MKRFVALIVTLVGVIGVSSGVPVDEQRTNFVSRQACAQKGIFPDGAEKVLGCTSIKELEDELMDAVSKIEVNSGNGTVDDVVKTITEKALGQLIDFVNTNSTLVSTYLESPMCLGDFDSNDVADTPDLVKSGCQALPLGADENWTMVAFNLPPISAICPEIPATNKMSMCLAFSLDCDNLPSVSISVNKGLIACLLGSTEAVASTGGISGLLAAGAEAVLDDVAAGISLSNAFSADGKIFTGEKGVETTTVKGTYHDHVQVSISPETFKLPDWVSLSGFMDRVVSTNNAAQEFSDLVAAFKPDGDLGDDILAVVKDLDISVLISGQIQYALKLKSVTKGILPDIPTQELAEFSAFATTFEQTSNGGTKLLPGFYLSASASNPAIQVIKAIGSKILQALDGPLSFVDWFTGLDLDTEVAKLLDEIDDTDTDALDFGLLVNTKQVVIMFGAGLTSKLSIKVSCVYDYSNDTFSCHVQVGGVDKFMTATLQTIEGEVAWVMSEASDFFESTGKVIAASVVDAAGTVEAFSKKAVQKTADLIEDAADGVSSELDSWAHSAVAICGTSVITDAAKCGSDLVVDGAKCGFSTVTSAAQCGTSVISSAADCGTQVVSDGAVCGFDTVTDGAKCGFDTVTSCLTSFFTNCKKAKSCQVPKSCSIALSCDVPNTCQIENSCSLPKSCSIPIAC</sequence>
<accession>A0AAV8UNY4</accession>
<keyword evidence="1" id="KW-0732">Signal</keyword>
<feature type="chain" id="PRO_5043866163" evidence="1">
    <location>
        <begin position="21"/>
        <end position="684"/>
    </location>
</feature>